<dbReference type="EMBL" id="FRFC01000001">
    <property type="protein sequence ID" value="SHO42731.1"/>
    <property type="molecule type" value="Genomic_DNA"/>
</dbReference>
<dbReference type="Pfam" id="PF13240">
    <property type="entry name" value="Zn_Ribbon_1"/>
    <property type="match status" value="1"/>
</dbReference>
<evidence type="ECO:0000259" key="1">
    <source>
        <dbReference type="Pfam" id="PF13240"/>
    </source>
</evidence>
<dbReference type="InterPro" id="IPR026870">
    <property type="entry name" value="Zinc_ribbon_dom"/>
</dbReference>
<reference evidence="3" key="1">
    <citation type="submission" date="2016-12" db="EMBL/GenBank/DDBJ databases">
        <authorList>
            <person name="Herbold C."/>
        </authorList>
    </citation>
    <scope>NUCLEOTIDE SEQUENCE [LARGE SCALE GENOMIC DNA]</scope>
</reference>
<feature type="domain" description="Zinc-ribbon" evidence="1">
    <location>
        <begin position="233"/>
        <end position="255"/>
    </location>
</feature>
<keyword evidence="3" id="KW-1185">Reference proteome</keyword>
<gene>
    <name evidence="2" type="ORF">NSIN_10149</name>
</gene>
<dbReference type="SUPFAM" id="SSF50346">
    <property type="entry name" value="PRC-barrel domain"/>
    <property type="match status" value="1"/>
</dbReference>
<dbReference type="InterPro" id="IPR011033">
    <property type="entry name" value="PRC_barrel-like_sf"/>
</dbReference>
<dbReference type="AlphaFoldDB" id="A0A2H1EFD4"/>
<evidence type="ECO:0000313" key="2">
    <source>
        <dbReference type="EMBL" id="SHO42731.1"/>
    </source>
</evidence>
<proteinExistence type="predicted"/>
<protein>
    <recommendedName>
        <fullName evidence="1">Zinc-ribbon domain-containing protein</fullName>
    </recommendedName>
</protein>
<sequence length="256" mass="27582">MIYIIIQEVDSQDMSSELRLKKLRGSGGFVMATVNDDQQRKGNLGGPDLFLAPVGRLDSEKISKYYCNTCEKEYEGSPKIEYESPNEMVAENLVLLEKGQYICTTCGSILAEYRNFSKPDEAASVGAAIPVVDTPSISASVSTTSVPSVTPQVETAKPGSVKTFSSIAGLGVYDTEARKVGIVKEMGIQPDQSSIVLVVTKNDGTETTVKWDEIRKIGEIVLLGSTLESSSSKCVKCGYTNSQGSKFCESCGNKLK</sequence>
<accession>A0A2H1EFD4</accession>
<name>A0A2H1EFD4_9ARCH</name>
<organism evidence="2 3">
    <name type="scientific">Nitrosotalea sinensis</name>
    <dbReference type="NCBI Taxonomy" id="1499975"/>
    <lineage>
        <taxon>Archaea</taxon>
        <taxon>Nitrososphaerota</taxon>
        <taxon>Nitrososphaeria</taxon>
        <taxon>Nitrosotaleales</taxon>
        <taxon>Nitrosotaleaceae</taxon>
        <taxon>Nitrosotalea</taxon>
    </lineage>
</organism>
<dbReference type="Proteomes" id="UP000232412">
    <property type="component" value="Unassembled WGS sequence"/>
</dbReference>
<evidence type="ECO:0000313" key="3">
    <source>
        <dbReference type="Proteomes" id="UP000232412"/>
    </source>
</evidence>
<dbReference type="Gene3D" id="2.30.30.240">
    <property type="entry name" value="PRC-barrel domain"/>
    <property type="match status" value="1"/>
</dbReference>